<dbReference type="InterPro" id="IPR006495">
    <property type="entry name" value="CitD"/>
</dbReference>
<evidence type="ECO:0000313" key="6">
    <source>
        <dbReference type="Proteomes" id="UP000093044"/>
    </source>
</evidence>
<dbReference type="STRING" id="1197717.BED41_02050"/>
<dbReference type="GeneID" id="83058959"/>
<dbReference type="InterPro" id="IPR023439">
    <property type="entry name" value="Mal_deCO2ase/Cit_lyase_ACP"/>
</dbReference>
<dbReference type="OrthoDB" id="5702at2"/>
<keyword evidence="4" id="KW-0456">Lyase</keyword>
<sequence length="90" mass="9602">MKTSQAGTLESMDCLVTLTEAPSGAGIKIEITGASAARFKSAMEKKITDTLCELGTKDIEVRVQDNGALDIVLGARVEAAYKRLQKESVK</sequence>
<evidence type="ECO:0000313" key="4">
    <source>
        <dbReference type="EMBL" id="ANZ43980.1"/>
    </source>
</evidence>
<protein>
    <submittedName>
        <fullName evidence="4">Citrate lyase acyl carrier protein</fullName>
    </submittedName>
</protein>
<dbReference type="NCBIfam" id="TIGR01608">
    <property type="entry name" value="citD"/>
    <property type="match status" value="1"/>
</dbReference>
<evidence type="ECO:0000313" key="5">
    <source>
        <dbReference type="EMBL" id="ANZ46113.1"/>
    </source>
</evidence>
<dbReference type="EMBL" id="CP016757">
    <property type="protein sequence ID" value="ANZ43980.1"/>
    <property type="molecule type" value="Genomic_DNA"/>
</dbReference>
<comment type="subcellular location">
    <subcellularLocation>
        <location evidence="1">Cytoplasm</location>
    </subcellularLocation>
</comment>
<dbReference type="KEGG" id="cpor:BED41_02050"/>
<name>A0A1B2I1Z1_9BACT</name>
<organism evidence="4 6">
    <name type="scientific">Cloacibacillus porcorum</name>
    <dbReference type="NCBI Taxonomy" id="1197717"/>
    <lineage>
        <taxon>Bacteria</taxon>
        <taxon>Thermotogati</taxon>
        <taxon>Synergistota</taxon>
        <taxon>Synergistia</taxon>
        <taxon>Synergistales</taxon>
        <taxon>Synergistaceae</taxon>
        <taxon>Cloacibacillus</taxon>
    </lineage>
</organism>
<dbReference type="GO" id="GO:0005737">
    <property type="term" value="C:cytoplasm"/>
    <property type="evidence" value="ECO:0007669"/>
    <property type="project" value="UniProtKB-SubCell"/>
</dbReference>
<keyword evidence="3" id="KW-0597">Phosphoprotein</keyword>
<dbReference type="KEGG" id="cpor:BED41_14000"/>
<proteinExistence type="predicted"/>
<dbReference type="GO" id="GO:0016829">
    <property type="term" value="F:lyase activity"/>
    <property type="evidence" value="ECO:0007669"/>
    <property type="project" value="UniProtKB-KW"/>
</dbReference>
<evidence type="ECO:0000256" key="3">
    <source>
        <dbReference type="ARBA" id="ARBA00022553"/>
    </source>
</evidence>
<dbReference type="EMBL" id="CP016757">
    <property type="protein sequence ID" value="ANZ46113.1"/>
    <property type="molecule type" value="Genomic_DNA"/>
</dbReference>
<dbReference type="RefSeq" id="WP_066742459.1">
    <property type="nucleotide sequence ID" value="NZ_CP016757.1"/>
</dbReference>
<dbReference type="Pfam" id="PF06857">
    <property type="entry name" value="ACP"/>
    <property type="match status" value="1"/>
</dbReference>
<dbReference type="AlphaFoldDB" id="A0A1B2I1Z1"/>
<keyword evidence="2" id="KW-0963">Cytoplasm</keyword>
<accession>A0A1B2I1Z1</accession>
<evidence type="ECO:0000256" key="2">
    <source>
        <dbReference type="ARBA" id="ARBA00022490"/>
    </source>
</evidence>
<dbReference type="NCBIfam" id="NF009726">
    <property type="entry name" value="PRK13253.1"/>
    <property type="match status" value="1"/>
</dbReference>
<reference evidence="4" key="1">
    <citation type="submission" date="2016-08" db="EMBL/GenBank/DDBJ databases">
        <title>Complete genome of Cloacibacillus porcorum.</title>
        <authorList>
            <person name="Looft T."/>
            <person name="Bayles D.O."/>
            <person name="Alt D.P."/>
        </authorList>
    </citation>
    <scope>NUCLEOTIDE SEQUENCE [LARGE SCALE GENOMIC DNA]</scope>
    <source>
        <strain evidence="4">CL-84</strain>
    </source>
</reference>
<keyword evidence="6" id="KW-1185">Reference proteome</keyword>
<evidence type="ECO:0000256" key="1">
    <source>
        <dbReference type="ARBA" id="ARBA00004496"/>
    </source>
</evidence>
<gene>
    <name evidence="4" type="ORF">BED41_02050</name>
    <name evidence="5" type="ORF">BED41_14000</name>
</gene>
<dbReference type="Proteomes" id="UP000093044">
    <property type="component" value="Chromosome"/>
</dbReference>